<dbReference type="InterPro" id="IPR020837">
    <property type="entry name" value="Fibrinogen_CS"/>
</dbReference>
<evidence type="ECO:0000259" key="5">
    <source>
        <dbReference type="PROSITE" id="PS51406"/>
    </source>
</evidence>
<dbReference type="EMBL" id="CH963857">
    <property type="protein sequence ID" value="EDW76680.1"/>
    <property type="molecule type" value="Genomic_DNA"/>
</dbReference>
<dbReference type="Pfam" id="PF00147">
    <property type="entry name" value="Fibrinogen_C"/>
    <property type="match status" value="1"/>
</dbReference>
<organism evidence="6 7">
    <name type="scientific">Drosophila willistoni</name>
    <name type="common">Fruit fly</name>
    <dbReference type="NCBI Taxonomy" id="7260"/>
    <lineage>
        <taxon>Eukaryota</taxon>
        <taxon>Metazoa</taxon>
        <taxon>Ecdysozoa</taxon>
        <taxon>Arthropoda</taxon>
        <taxon>Hexapoda</taxon>
        <taxon>Insecta</taxon>
        <taxon>Pterygota</taxon>
        <taxon>Neoptera</taxon>
        <taxon>Endopterygota</taxon>
        <taxon>Diptera</taxon>
        <taxon>Brachycera</taxon>
        <taxon>Muscomorpha</taxon>
        <taxon>Ephydroidea</taxon>
        <taxon>Drosophilidae</taxon>
        <taxon>Drosophila</taxon>
        <taxon>Sophophora</taxon>
    </lineage>
</organism>
<evidence type="ECO:0000256" key="4">
    <source>
        <dbReference type="SAM" id="SignalP"/>
    </source>
</evidence>
<dbReference type="InterPro" id="IPR014716">
    <property type="entry name" value="Fibrinogen_a/b/g_C_1"/>
</dbReference>
<evidence type="ECO:0000256" key="2">
    <source>
        <dbReference type="SAM" id="Coils"/>
    </source>
</evidence>
<keyword evidence="2" id="KW-0175">Coiled coil</keyword>
<dbReference type="InParanoid" id="B4MX41"/>
<keyword evidence="1" id="KW-1015">Disulfide bond</keyword>
<dbReference type="HOGENOM" id="CLU_021665_0_0_1"/>
<feature type="compositionally biased region" description="Polar residues" evidence="3">
    <location>
        <begin position="50"/>
        <end position="59"/>
    </location>
</feature>
<evidence type="ECO:0000313" key="6">
    <source>
        <dbReference type="EMBL" id="EDW76680.1"/>
    </source>
</evidence>
<dbReference type="GO" id="GO:0097305">
    <property type="term" value="P:response to alcohol"/>
    <property type="evidence" value="ECO:0007669"/>
    <property type="project" value="EnsemblMetazoa"/>
</dbReference>
<gene>
    <name evidence="6" type="primary">Dwil\GK15586</name>
    <name evidence="6" type="ORF">Dwil_GK15586</name>
</gene>
<dbReference type="PANTHER" id="PTHR19143:SF444">
    <property type="entry name" value="PROTEIN SCABROUS"/>
    <property type="match status" value="1"/>
</dbReference>
<dbReference type="GO" id="GO:0008587">
    <property type="term" value="P:imaginal disc-derived wing margin morphogenesis"/>
    <property type="evidence" value="ECO:0007669"/>
    <property type="project" value="EnsemblMetazoa"/>
</dbReference>
<dbReference type="OMA" id="WADYAHG"/>
<dbReference type="SMART" id="SM00186">
    <property type="entry name" value="FBG"/>
    <property type="match status" value="1"/>
</dbReference>
<evidence type="ECO:0000313" key="7">
    <source>
        <dbReference type="Proteomes" id="UP000007798"/>
    </source>
</evidence>
<feature type="coiled-coil region" evidence="2">
    <location>
        <begin position="402"/>
        <end position="471"/>
    </location>
</feature>
<dbReference type="SMR" id="B4MX41"/>
<dbReference type="STRING" id="7260.B4MX41"/>
<keyword evidence="7" id="KW-1185">Reference proteome</keyword>
<protein>
    <recommendedName>
        <fullName evidence="5">Fibrinogen C-terminal domain-containing protein</fullName>
    </recommendedName>
</protein>
<feature type="compositionally biased region" description="Low complexity" evidence="3">
    <location>
        <begin position="733"/>
        <end position="754"/>
    </location>
</feature>
<dbReference type="FunCoup" id="B4MX41">
    <property type="interactions" value="7"/>
</dbReference>
<dbReference type="SUPFAM" id="SSF56496">
    <property type="entry name" value="Fibrinogen C-terminal domain-like"/>
    <property type="match status" value="1"/>
</dbReference>
<name>B4MX41_DROWI</name>
<feature type="compositionally biased region" description="Low complexity" evidence="3">
    <location>
        <begin position="60"/>
        <end position="69"/>
    </location>
</feature>
<dbReference type="PROSITE" id="PS00514">
    <property type="entry name" value="FIBRINOGEN_C_1"/>
    <property type="match status" value="1"/>
</dbReference>
<dbReference type="AlphaFoldDB" id="B4MX41"/>
<dbReference type="eggNOG" id="KOG2579">
    <property type="taxonomic scope" value="Eukaryota"/>
</dbReference>
<dbReference type="InterPro" id="IPR050373">
    <property type="entry name" value="Fibrinogen_C-term_domain"/>
</dbReference>
<dbReference type="GO" id="GO:0007399">
    <property type="term" value="P:nervous system development"/>
    <property type="evidence" value="ECO:0007669"/>
    <property type="project" value="EnsemblMetazoa"/>
</dbReference>
<feature type="chain" id="PRO_5002815906" description="Fibrinogen C-terminal domain-containing protein" evidence="4">
    <location>
        <begin position="25"/>
        <end position="754"/>
    </location>
</feature>
<dbReference type="PhylomeDB" id="B4MX41"/>
<feature type="compositionally biased region" description="Polar residues" evidence="3">
    <location>
        <begin position="281"/>
        <end position="301"/>
    </location>
</feature>
<evidence type="ECO:0000256" key="3">
    <source>
        <dbReference type="SAM" id="MobiDB-lite"/>
    </source>
</evidence>
<dbReference type="GO" id="GO:0008407">
    <property type="term" value="P:chaeta morphogenesis"/>
    <property type="evidence" value="ECO:0007669"/>
    <property type="project" value="EnsemblMetazoa"/>
</dbReference>
<accession>B4MX41</accession>
<proteinExistence type="predicted"/>
<dbReference type="PANTHER" id="PTHR19143">
    <property type="entry name" value="FIBRINOGEN/TENASCIN/ANGIOPOEITIN"/>
    <property type="match status" value="1"/>
</dbReference>
<dbReference type="Gene3D" id="3.90.215.10">
    <property type="entry name" value="Gamma Fibrinogen, chain A, domain 1"/>
    <property type="match status" value="1"/>
</dbReference>
<dbReference type="Proteomes" id="UP000007798">
    <property type="component" value="Unassembled WGS sequence"/>
</dbReference>
<dbReference type="GO" id="GO:0005615">
    <property type="term" value="C:extracellular space"/>
    <property type="evidence" value="ECO:0007669"/>
    <property type="project" value="TreeGrafter"/>
</dbReference>
<feature type="signal peptide" evidence="4">
    <location>
        <begin position="1"/>
        <end position="24"/>
    </location>
</feature>
<dbReference type="InterPro" id="IPR002181">
    <property type="entry name" value="Fibrinogen_a/b/g_C_dom"/>
</dbReference>
<feature type="region of interest" description="Disordered" evidence="3">
    <location>
        <begin position="732"/>
        <end position="754"/>
    </location>
</feature>
<evidence type="ECO:0000256" key="1">
    <source>
        <dbReference type="ARBA" id="ARBA00023157"/>
    </source>
</evidence>
<dbReference type="CDD" id="cd00087">
    <property type="entry name" value="FReD"/>
    <property type="match status" value="1"/>
</dbReference>
<reference evidence="6 7" key="1">
    <citation type="journal article" date="2007" name="Nature">
        <title>Evolution of genes and genomes on the Drosophila phylogeny.</title>
        <authorList>
            <consortium name="Drosophila 12 Genomes Consortium"/>
            <person name="Clark A.G."/>
            <person name="Eisen M.B."/>
            <person name="Smith D.R."/>
            <person name="Bergman C.M."/>
            <person name="Oliver B."/>
            <person name="Markow T.A."/>
            <person name="Kaufman T.C."/>
            <person name="Kellis M."/>
            <person name="Gelbart W."/>
            <person name="Iyer V.N."/>
            <person name="Pollard D.A."/>
            <person name="Sackton T.B."/>
            <person name="Larracuente A.M."/>
            <person name="Singh N.D."/>
            <person name="Abad J.P."/>
            <person name="Abt D.N."/>
            <person name="Adryan B."/>
            <person name="Aguade M."/>
            <person name="Akashi H."/>
            <person name="Anderson W.W."/>
            <person name="Aquadro C.F."/>
            <person name="Ardell D.H."/>
            <person name="Arguello R."/>
            <person name="Artieri C.G."/>
            <person name="Barbash D.A."/>
            <person name="Barker D."/>
            <person name="Barsanti P."/>
            <person name="Batterham P."/>
            <person name="Batzoglou S."/>
            <person name="Begun D."/>
            <person name="Bhutkar A."/>
            <person name="Blanco E."/>
            <person name="Bosak S.A."/>
            <person name="Bradley R.K."/>
            <person name="Brand A.D."/>
            <person name="Brent M.R."/>
            <person name="Brooks A.N."/>
            <person name="Brown R.H."/>
            <person name="Butlin R.K."/>
            <person name="Caggese C."/>
            <person name="Calvi B.R."/>
            <person name="Bernardo de Carvalho A."/>
            <person name="Caspi A."/>
            <person name="Castrezana S."/>
            <person name="Celniker S.E."/>
            <person name="Chang J.L."/>
            <person name="Chapple C."/>
            <person name="Chatterji S."/>
            <person name="Chinwalla A."/>
            <person name="Civetta A."/>
            <person name="Clifton S.W."/>
            <person name="Comeron J.M."/>
            <person name="Costello J.C."/>
            <person name="Coyne J.A."/>
            <person name="Daub J."/>
            <person name="David R.G."/>
            <person name="Delcher A.L."/>
            <person name="Delehaunty K."/>
            <person name="Do C.B."/>
            <person name="Ebling H."/>
            <person name="Edwards K."/>
            <person name="Eickbush T."/>
            <person name="Evans J.D."/>
            <person name="Filipski A."/>
            <person name="Findeiss S."/>
            <person name="Freyhult E."/>
            <person name="Fulton L."/>
            <person name="Fulton R."/>
            <person name="Garcia A.C."/>
            <person name="Gardiner A."/>
            <person name="Garfield D.A."/>
            <person name="Garvin B.E."/>
            <person name="Gibson G."/>
            <person name="Gilbert D."/>
            <person name="Gnerre S."/>
            <person name="Godfrey J."/>
            <person name="Good R."/>
            <person name="Gotea V."/>
            <person name="Gravely B."/>
            <person name="Greenberg A.J."/>
            <person name="Griffiths-Jones S."/>
            <person name="Gross S."/>
            <person name="Guigo R."/>
            <person name="Gustafson E.A."/>
            <person name="Haerty W."/>
            <person name="Hahn M.W."/>
            <person name="Halligan D.L."/>
            <person name="Halpern A.L."/>
            <person name="Halter G.M."/>
            <person name="Han M.V."/>
            <person name="Heger A."/>
            <person name="Hillier L."/>
            <person name="Hinrichs A.S."/>
            <person name="Holmes I."/>
            <person name="Hoskins R.A."/>
            <person name="Hubisz M.J."/>
            <person name="Hultmark D."/>
            <person name="Huntley M.A."/>
            <person name="Jaffe D.B."/>
            <person name="Jagadeeshan S."/>
            <person name="Jeck W.R."/>
            <person name="Johnson J."/>
            <person name="Jones C.D."/>
            <person name="Jordan W.C."/>
            <person name="Karpen G.H."/>
            <person name="Kataoka E."/>
            <person name="Keightley P.D."/>
            <person name="Kheradpour P."/>
            <person name="Kirkness E.F."/>
            <person name="Koerich L.B."/>
            <person name="Kristiansen K."/>
            <person name="Kudrna D."/>
            <person name="Kulathinal R.J."/>
            <person name="Kumar S."/>
            <person name="Kwok R."/>
            <person name="Lander E."/>
            <person name="Langley C.H."/>
            <person name="Lapoint R."/>
            <person name="Lazzaro B.P."/>
            <person name="Lee S.J."/>
            <person name="Levesque L."/>
            <person name="Li R."/>
            <person name="Lin C.F."/>
            <person name="Lin M.F."/>
            <person name="Lindblad-Toh K."/>
            <person name="Llopart A."/>
            <person name="Long M."/>
            <person name="Low L."/>
            <person name="Lozovsky E."/>
            <person name="Lu J."/>
            <person name="Luo M."/>
            <person name="Machado C.A."/>
            <person name="Makalowski W."/>
            <person name="Marzo M."/>
            <person name="Matsuda M."/>
            <person name="Matzkin L."/>
            <person name="McAllister B."/>
            <person name="McBride C.S."/>
            <person name="McKernan B."/>
            <person name="McKernan K."/>
            <person name="Mendez-Lago M."/>
            <person name="Minx P."/>
            <person name="Mollenhauer M.U."/>
            <person name="Montooth K."/>
            <person name="Mount S.M."/>
            <person name="Mu X."/>
            <person name="Myers E."/>
            <person name="Negre B."/>
            <person name="Newfeld S."/>
            <person name="Nielsen R."/>
            <person name="Noor M.A."/>
            <person name="O'Grady P."/>
            <person name="Pachter L."/>
            <person name="Papaceit M."/>
            <person name="Parisi M.J."/>
            <person name="Parisi M."/>
            <person name="Parts L."/>
            <person name="Pedersen J.S."/>
            <person name="Pesole G."/>
            <person name="Phillippy A.M."/>
            <person name="Ponting C.P."/>
            <person name="Pop M."/>
            <person name="Porcelli D."/>
            <person name="Powell J.R."/>
            <person name="Prohaska S."/>
            <person name="Pruitt K."/>
            <person name="Puig M."/>
            <person name="Quesneville H."/>
            <person name="Ram K.R."/>
            <person name="Rand D."/>
            <person name="Rasmussen M.D."/>
            <person name="Reed L.K."/>
            <person name="Reenan R."/>
            <person name="Reily A."/>
            <person name="Remington K.A."/>
            <person name="Rieger T.T."/>
            <person name="Ritchie M.G."/>
            <person name="Robin C."/>
            <person name="Rogers Y.H."/>
            <person name="Rohde C."/>
            <person name="Rozas J."/>
            <person name="Rubenfield M.J."/>
            <person name="Ruiz A."/>
            <person name="Russo S."/>
            <person name="Salzberg S.L."/>
            <person name="Sanchez-Gracia A."/>
            <person name="Saranga D.J."/>
            <person name="Sato H."/>
            <person name="Schaeffer S.W."/>
            <person name="Schatz M.C."/>
            <person name="Schlenke T."/>
            <person name="Schwartz R."/>
            <person name="Segarra C."/>
            <person name="Singh R.S."/>
            <person name="Sirot L."/>
            <person name="Sirota M."/>
            <person name="Sisneros N.B."/>
            <person name="Smith C.D."/>
            <person name="Smith T.F."/>
            <person name="Spieth J."/>
            <person name="Stage D.E."/>
            <person name="Stark A."/>
            <person name="Stephan W."/>
            <person name="Strausberg R.L."/>
            <person name="Strempel S."/>
            <person name="Sturgill D."/>
            <person name="Sutton G."/>
            <person name="Sutton G.G."/>
            <person name="Tao W."/>
            <person name="Teichmann S."/>
            <person name="Tobari Y.N."/>
            <person name="Tomimura Y."/>
            <person name="Tsolas J.M."/>
            <person name="Valente V.L."/>
            <person name="Venter E."/>
            <person name="Venter J.C."/>
            <person name="Vicario S."/>
            <person name="Vieira F.G."/>
            <person name="Vilella A.J."/>
            <person name="Villasante A."/>
            <person name="Walenz B."/>
            <person name="Wang J."/>
            <person name="Wasserman M."/>
            <person name="Watts T."/>
            <person name="Wilson D."/>
            <person name="Wilson R.K."/>
            <person name="Wing R.A."/>
            <person name="Wolfner M.F."/>
            <person name="Wong A."/>
            <person name="Wong G.K."/>
            <person name="Wu C.I."/>
            <person name="Wu G."/>
            <person name="Yamamoto D."/>
            <person name="Yang H.P."/>
            <person name="Yang S.P."/>
            <person name="Yorke J.A."/>
            <person name="Yoshida K."/>
            <person name="Zdobnov E."/>
            <person name="Zhang P."/>
            <person name="Zhang Y."/>
            <person name="Zimin A.V."/>
            <person name="Baldwin J."/>
            <person name="Abdouelleil A."/>
            <person name="Abdulkadir J."/>
            <person name="Abebe A."/>
            <person name="Abera B."/>
            <person name="Abreu J."/>
            <person name="Acer S.C."/>
            <person name="Aftuck L."/>
            <person name="Alexander A."/>
            <person name="An P."/>
            <person name="Anderson E."/>
            <person name="Anderson S."/>
            <person name="Arachi H."/>
            <person name="Azer M."/>
            <person name="Bachantsang P."/>
            <person name="Barry A."/>
            <person name="Bayul T."/>
            <person name="Berlin A."/>
            <person name="Bessette D."/>
            <person name="Bloom T."/>
            <person name="Blye J."/>
            <person name="Boguslavskiy L."/>
            <person name="Bonnet C."/>
            <person name="Boukhgalter B."/>
            <person name="Bourzgui I."/>
            <person name="Brown A."/>
            <person name="Cahill P."/>
            <person name="Channer S."/>
            <person name="Cheshatsang Y."/>
            <person name="Chuda L."/>
            <person name="Citroen M."/>
            <person name="Collymore A."/>
            <person name="Cooke P."/>
            <person name="Costello M."/>
            <person name="D'Aco K."/>
            <person name="Daza R."/>
            <person name="De Haan G."/>
            <person name="DeGray S."/>
            <person name="DeMaso C."/>
            <person name="Dhargay N."/>
            <person name="Dooley K."/>
            <person name="Dooley E."/>
            <person name="Doricent M."/>
            <person name="Dorje P."/>
            <person name="Dorjee K."/>
            <person name="Dupes A."/>
            <person name="Elong R."/>
            <person name="Falk J."/>
            <person name="Farina A."/>
            <person name="Faro S."/>
            <person name="Ferguson D."/>
            <person name="Fisher S."/>
            <person name="Foley C.D."/>
            <person name="Franke A."/>
            <person name="Friedrich D."/>
            <person name="Gadbois L."/>
            <person name="Gearin G."/>
            <person name="Gearin C.R."/>
            <person name="Giannoukos G."/>
            <person name="Goode T."/>
            <person name="Graham J."/>
            <person name="Grandbois E."/>
            <person name="Grewal S."/>
            <person name="Gyaltsen K."/>
            <person name="Hafez N."/>
            <person name="Hagos B."/>
            <person name="Hall J."/>
            <person name="Henson C."/>
            <person name="Hollinger A."/>
            <person name="Honan T."/>
            <person name="Huard M.D."/>
            <person name="Hughes L."/>
            <person name="Hurhula B."/>
            <person name="Husby M.E."/>
            <person name="Kamat A."/>
            <person name="Kanga B."/>
            <person name="Kashin S."/>
            <person name="Khazanovich D."/>
            <person name="Kisner P."/>
            <person name="Lance K."/>
            <person name="Lara M."/>
            <person name="Lee W."/>
            <person name="Lennon N."/>
            <person name="Letendre F."/>
            <person name="LeVine R."/>
            <person name="Lipovsky A."/>
            <person name="Liu X."/>
            <person name="Liu J."/>
            <person name="Liu S."/>
            <person name="Lokyitsang T."/>
            <person name="Lokyitsang Y."/>
            <person name="Lubonja R."/>
            <person name="Lui A."/>
            <person name="MacDonald P."/>
            <person name="Magnisalis V."/>
            <person name="Maru K."/>
            <person name="Matthews C."/>
            <person name="McCusker W."/>
            <person name="McDonough S."/>
            <person name="Mehta T."/>
            <person name="Meldrim J."/>
            <person name="Meneus L."/>
            <person name="Mihai O."/>
            <person name="Mihalev A."/>
            <person name="Mihova T."/>
            <person name="Mittelman R."/>
            <person name="Mlenga V."/>
            <person name="Montmayeur A."/>
            <person name="Mulrain L."/>
            <person name="Navidi A."/>
            <person name="Naylor J."/>
            <person name="Negash T."/>
            <person name="Nguyen T."/>
            <person name="Nguyen N."/>
            <person name="Nicol R."/>
            <person name="Norbu C."/>
            <person name="Norbu N."/>
            <person name="Novod N."/>
            <person name="O'Neill B."/>
            <person name="Osman S."/>
            <person name="Markiewicz E."/>
            <person name="Oyono O.L."/>
            <person name="Patti C."/>
            <person name="Phunkhang P."/>
            <person name="Pierre F."/>
            <person name="Priest M."/>
            <person name="Raghuraman S."/>
            <person name="Rege F."/>
            <person name="Reyes R."/>
            <person name="Rise C."/>
            <person name="Rogov P."/>
            <person name="Ross K."/>
            <person name="Ryan E."/>
            <person name="Settipalli S."/>
            <person name="Shea T."/>
            <person name="Sherpa N."/>
            <person name="Shi L."/>
            <person name="Shih D."/>
            <person name="Sparrow T."/>
            <person name="Spaulding J."/>
            <person name="Stalker J."/>
            <person name="Stange-Thomann N."/>
            <person name="Stavropoulos S."/>
            <person name="Stone C."/>
            <person name="Strader C."/>
            <person name="Tesfaye S."/>
            <person name="Thomson T."/>
            <person name="Thoulutsang Y."/>
            <person name="Thoulutsang D."/>
            <person name="Topham K."/>
            <person name="Topping I."/>
            <person name="Tsamla T."/>
            <person name="Vassiliev H."/>
            <person name="Vo A."/>
            <person name="Wangchuk T."/>
            <person name="Wangdi T."/>
            <person name="Weiand M."/>
            <person name="Wilkinson J."/>
            <person name="Wilson A."/>
            <person name="Yadav S."/>
            <person name="Young G."/>
            <person name="Yu Q."/>
            <person name="Zembek L."/>
            <person name="Zhong D."/>
            <person name="Zimmer A."/>
            <person name="Zwirko Z."/>
            <person name="Jaffe D.B."/>
            <person name="Alvarez P."/>
            <person name="Brockman W."/>
            <person name="Butler J."/>
            <person name="Chin C."/>
            <person name="Gnerre S."/>
            <person name="Grabherr M."/>
            <person name="Kleber M."/>
            <person name="Mauceli E."/>
            <person name="MacCallum I."/>
        </authorList>
    </citation>
    <scope>NUCLEOTIDE SEQUENCE [LARGE SCALE GENOMIC DNA]</scope>
    <source>
        <strain evidence="7">Tucson 14030-0811.24</strain>
    </source>
</reference>
<feature type="domain" description="Fibrinogen C-terminal" evidence="5">
    <location>
        <begin position="515"/>
        <end position="719"/>
    </location>
</feature>
<dbReference type="InterPro" id="IPR036056">
    <property type="entry name" value="Fibrinogen-like_C"/>
</dbReference>
<keyword evidence="4" id="KW-0732">Signal</keyword>
<feature type="region of interest" description="Disordered" evidence="3">
    <location>
        <begin position="274"/>
        <end position="305"/>
    </location>
</feature>
<feature type="region of interest" description="Disordered" evidence="3">
    <location>
        <begin position="41"/>
        <end position="69"/>
    </location>
</feature>
<dbReference type="KEGG" id="dwi:6642090"/>
<dbReference type="GO" id="GO:0016318">
    <property type="term" value="P:ommatidial rotation"/>
    <property type="evidence" value="ECO:0007669"/>
    <property type="project" value="EnsemblMetazoa"/>
</dbReference>
<dbReference type="PROSITE" id="PS51406">
    <property type="entry name" value="FIBRINOGEN_C_2"/>
    <property type="match status" value="1"/>
</dbReference>
<dbReference type="OrthoDB" id="9990035at2759"/>
<sequence>MATAQNILWLILLWAIAVNEQVLASSVVLSDVNNMLRDAKAASSKATAKNPTNFGVQEESSSSSSASSASASTSSVELLRFVDDNTSEDVNSLEILSNGQTLSLNQQNGVAAAAAGDQQHLTLTDQVRVLTKQLNALMTRRREDYEMLEHNLRKSLRLTADAANVDADVRSELEQLRHEVATLRASQSGNKERLTVEWLQQSISEIRKQLAELQRSAGNMAKDVQTRSAGYEDLATIRHDYEQLQLELTAQRERQQQTEVYVQELREEIMQQEQDFRHQLNKQTPSQTRDSASIEETSQELSADHKRRHCRFQSEQIHALQVSHRGLRRQLNELKYHRIDERVRSLELEQHRIANANFNLSRQIATLDKLHTSMLELLEDVEGLQTKMDKNFPEFRHEISKLEFANAQISSEQNLVREENKNEARSLQAMAVSVSALQDEREGVKKLVSNVAQLQTNVDRLQSMVGEALEMQNKNKMSHLNKPHKHPQIPQTEQDSALAETLVAELENVESQYEAIIQRLPHDCSEVSQLDDGLHLIAPAGQHHPLMTHCSSDGWTTIQRRFDGSADFNRSWVDYSNGFGVPGGEFWIGNEQLHHLTLNNCSQLRVHMQDIYDNVWVAEYGYFYISSRSDGYRLHIGDYSGNASDALNYQQGMQFSAIDDDRDISQTHCAANYEGGWWFSHCQHANLNGRYNLGLTWFDAARNEWIAVKSSQMLVKPRPAGECPATALATVDSSSPISTPIPTSSPSAVAAAAA</sequence>